<feature type="transmembrane region" description="Helical" evidence="6">
    <location>
        <begin position="6"/>
        <end position="30"/>
    </location>
</feature>
<evidence type="ECO:0000256" key="1">
    <source>
        <dbReference type="ARBA" id="ARBA00004308"/>
    </source>
</evidence>
<comment type="similarity">
    <text evidence="2">Belongs to the UPF0754 family.</text>
</comment>
<dbReference type="Proteomes" id="UP000831537">
    <property type="component" value="Chromosome"/>
</dbReference>
<comment type="subcellular location">
    <subcellularLocation>
        <location evidence="1">Endomembrane system</location>
    </subcellularLocation>
</comment>
<sequence>MDDIITIVVMVVIGAFIGGLTNSIAIKMLFRPYEAKYIGKWKVPFTPGVIPKRRDQLAKQLGELVVKHLLTRESIELKLTEPELKQQVQRKLEKEWDRFMEKEQSVHQLAERYNLPVDDHQIKTVIADKVVDQLDWFLQENKKKPLKNWLASAVSDQDVDAAARLLRIKVMELLNKEETQEKMESIIKQYAASKGFLGNMVLSMFSSDELAVKIQRLVTEYLQSQDGAQWLKQAVAKEWEVLLDKELEIIEPFFAKADTQHVIKGLIIDNIPAEEWLDQPVQVYLTPFSNQIKEKVLPVLVEQLFVKLAEGVPSMLSQLGIEKMVEQQVASFPTARLEEIILSISRKEFKLITYLGALLGGFIGLFQAILFIVF</sequence>
<evidence type="ECO:0000256" key="2">
    <source>
        <dbReference type="ARBA" id="ARBA00008053"/>
    </source>
</evidence>
<dbReference type="RefSeq" id="WP_244746995.1">
    <property type="nucleotide sequence ID" value="NZ_CP095071.1"/>
</dbReference>
<dbReference type="EMBL" id="CP095071">
    <property type="protein sequence ID" value="UOQ86630.1"/>
    <property type="molecule type" value="Genomic_DNA"/>
</dbReference>
<keyword evidence="5 6" id="KW-0472">Membrane</keyword>
<organism evidence="7 8">
    <name type="scientific">Gracilibacillus salinarum</name>
    <dbReference type="NCBI Taxonomy" id="2932255"/>
    <lineage>
        <taxon>Bacteria</taxon>
        <taxon>Bacillati</taxon>
        <taxon>Bacillota</taxon>
        <taxon>Bacilli</taxon>
        <taxon>Bacillales</taxon>
        <taxon>Bacillaceae</taxon>
        <taxon>Gracilibacillus</taxon>
    </lineage>
</organism>
<evidence type="ECO:0000256" key="3">
    <source>
        <dbReference type="ARBA" id="ARBA00022692"/>
    </source>
</evidence>
<evidence type="ECO:0000313" key="8">
    <source>
        <dbReference type="Proteomes" id="UP000831537"/>
    </source>
</evidence>
<keyword evidence="3 6" id="KW-0812">Transmembrane</keyword>
<dbReference type="PANTHER" id="PTHR35791">
    <property type="entry name" value="UPF0754 MEMBRANE PROTEIN YHEB"/>
    <property type="match status" value="1"/>
</dbReference>
<gene>
    <name evidence="7" type="ORF">MUN87_07005</name>
</gene>
<dbReference type="Pfam" id="PF04286">
    <property type="entry name" value="DUF445"/>
    <property type="match status" value="1"/>
</dbReference>
<feature type="transmembrane region" description="Helical" evidence="6">
    <location>
        <begin position="351"/>
        <end position="373"/>
    </location>
</feature>
<keyword evidence="8" id="KW-1185">Reference proteome</keyword>
<keyword evidence="4 6" id="KW-1133">Transmembrane helix</keyword>
<protein>
    <submittedName>
        <fullName evidence="7">DUF445 family protein</fullName>
    </submittedName>
</protein>
<proteinExistence type="inferred from homology"/>
<reference evidence="7 8" key="1">
    <citation type="submission" date="2022-04" db="EMBL/GenBank/DDBJ databases">
        <title>Gracilibacillus sp. isolated from saltern.</title>
        <authorList>
            <person name="Won M."/>
            <person name="Lee C.-M."/>
            <person name="Woen H.-Y."/>
            <person name="Kwon S.-W."/>
        </authorList>
    </citation>
    <scope>NUCLEOTIDE SEQUENCE [LARGE SCALE GENOMIC DNA]</scope>
    <source>
        <strain evidence="7 8">SSPM10-3</strain>
    </source>
</reference>
<dbReference type="PANTHER" id="PTHR35791:SF1">
    <property type="entry name" value="UPF0754 MEMBRANE PROTEIN YHEB"/>
    <property type="match status" value="1"/>
</dbReference>
<evidence type="ECO:0000256" key="4">
    <source>
        <dbReference type="ARBA" id="ARBA00022989"/>
    </source>
</evidence>
<name>A0ABY4GRN3_9BACI</name>
<evidence type="ECO:0000313" key="7">
    <source>
        <dbReference type="EMBL" id="UOQ86630.1"/>
    </source>
</evidence>
<accession>A0ABY4GRN3</accession>
<evidence type="ECO:0000256" key="6">
    <source>
        <dbReference type="SAM" id="Phobius"/>
    </source>
</evidence>
<dbReference type="InterPro" id="IPR007383">
    <property type="entry name" value="DUF445"/>
</dbReference>
<evidence type="ECO:0000256" key="5">
    <source>
        <dbReference type="ARBA" id="ARBA00023136"/>
    </source>
</evidence>